<dbReference type="KEGG" id="asun:KG104_15415"/>
<keyword evidence="2" id="KW-1185">Reference proteome</keyword>
<reference evidence="1" key="1">
    <citation type="submission" date="2021-06" db="EMBL/GenBank/DDBJ databases">
        <title>Novel species in genus Arthrobacter.</title>
        <authorList>
            <person name="Zhang G."/>
        </authorList>
    </citation>
    <scope>NUCLEOTIDE SEQUENCE</scope>
    <source>
        <strain evidence="1">Zg-ZUI122</strain>
    </source>
</reference>
<dbReference type="EMBL" id="CP076456">
    <property type="protein sequence ID" value="QWQ35828.1"/>
    <property type="molecule type" value="Genomic_DNA"/>
</dbReference>
<organism evidence="1 2">
    <name type="scientific">Arthrobacter sunyaminii</name>
    <dbReference type="NCBI Taxonomy" id="2816859"/>
    <lineage>
        <taxon>Bacteria</taxon>
        <taxon>Bacillati</taxon>
        <taxon>Actinomycetota</taxon>
        <taxon>Actinomycetes</taxon>
        <taxon>Micrococcales</taxon>
        <taxon>Micrococcaceae</taxon>
        <taxon>Arthrobacter</taxon>
    </lineage>
</organism>
<name>A0A975PEE2_9MICC</name>
<sequence length="128" mass="13687">MSTSSDTRCASFRPGHNIHQIHAKKLVGFDDWVDAQAYVDLDLGIVQVVVDGRQQLMWFHDLPTLALALAGSGGAAQWCARYSSLLVPGGFDGPARRSFFYLATPEKLRPCSGFSSASGAEAASAQQG</sequence>
<accession>A0A975PEE2</accession>
<evidence type="ECO:0000313" key="2">
    <source>
        <dbReference type="Proteomes" id="UP000680588"/>
    </source>
</evidence>
<proteinExistence type="predicted"/>
<dbReference type="RefSeq" id="WP_207347778.1">
    <property type="nucleotide sequence ID" value="NZ_CP076456.1"/>
</dbReference>
<dbReference type="Proteomes" id="UP000680588">
    <property type="component" value="Chromosome"/>
</dbReference>
<gene>
    <name evidence="1" type="ORF">KG104_15415</name>
</gene>
<dbReference type="AlphaFoldDB" id="A0A975PEE2"/>
<protein>
    <submittedName>
        <fullName evidence="1">Uncharacterized protein</fullName>
    </submittedName>
</protein>
<evidence type="ECO:0000313" key="1">
    <source>
        <dbReference type="EMBL" id="QWQ35828.1"/>
    </source>
</evidence>